<evidence type="ECO:0000256" key="5">
    <source>
        <dbReference type="ARBA" id="ARBA00022842"/>
    </source>
</evidence>
<dbReference type="PANTHER" id="PTHR43773">
    <property type="entry name" value="MAGNESIUM TRANSPORTER MGTE"/>
    <property type="match status" value="1"/>
</dbReference>
<keyword evidence="8" id="KW-0129">CBS domain</keyword>
<evidence type="ECO:0000256" key="9">
    <source>
        <dbReference type="RuleBase" id="RU362011"/>
    </source>
</evidence>
<keyword evidence="12" id="KW-1185">Reference proteome</keyword>
<evidence type="ECO:0000313" key="12">
    <source>
        <dbReference type="Proteomes" id="UP000051324"/>
    </source>
</evidence>
<dbReference type="InterPro" id="IPR046342">
    <property type="entry name" value="CBS_dom_sf"/>
</dbReference>
<organism evidence="11 12">
    <name type="scientific">Ligilactobacillus apodemi DSM 16634 = JCM 16172</name>
    <dbReference type="NCBI Taxonomy" id="1423724"/>
    <lineage>
        <taxon>Bacteria</taxon>
        <taxon>Bacillati</taxon>
        <taxon>Bacillota</taxon>
        <taxon>Bacilli</taxon>
        <taxon>Lactobacillales</taxon>
        <taxon>Lactobacillaceae</taxon>
        <taxon>Ligilactobacillus</taxon>
    </lineage>
</organism>
<dbReference type="eggNOG" id="COG2239">
    <property type="taxonomic scope" value="Bacteria"/>
</dbReference>
<feature type="transmembrane region" description="Helical" evidence="9">
    <location>
        <begin position="423"/>
        <end position="445"/>
    </location>
</feature>
<dbReference type="PANTHER" id="PTHR43773:SF1">
    <property type="entry name" value="MAGNESIUM TRANSPORTER MGTE"/>
    <property type="match status" value="1"/>
</dbReference>
<dbReference type="GO" id="GO:0046872">
    <property type="term" value="F:metal ion binding"/>
    <property type="evidence" value="ECO:0007669"/>
    <property type="project" value="UniProtKB-KW"/>
</dbReference>
<dbReference type="RefSeq" id="WP_056957332.1">
    <property type="nucleotide sequence ID" value="NZ_AZFT01000053.1"/>
</dbReference>
<dbReference type="InterPro" id="IPR006668">
    <property type="entry name" value="Mg_transptr_MgtE_intracell_dom"/>
</dbReference>
<dbReference type="NCBIfam" id="TIGR00400">
    <property type="entry name" value="mgtE"/>
    <property type="match status" value="1"/>
</dbReference>
<dbReference type="GO" id="GO:0005886">
    <property type="term" value="C:plasma membrane"/>
    <property type="evidence" value="ECO:0007669"/>
    <property type="project" value="UniProtKB-SubCell"/>
</dbReference>
<dbReference type="InterPro" id="IPR000644">
    <property type="entry name" value="CBS_dom"/>
</dbReference>
<dbReference type="InterPro" id="IPR036739">
    <property type="entry name" value="SLC41_membr_dom_sf"/>
</dbReference>
<dbReference type="Pfam" id="PF03448">
    <property type="entry name" value="MgtE_N"/>
    <property type="match status" value="1"/>
</dbReference>
<dbReference type="Proteomes" id="UP000051324">
    <property type="component" value="Unassembled WGS sequence"/>
</dbReference>
<dbReference type="Gene3D" id="1.10.357.20">
    <property type="entry name" value="SLC41 divalent cation transporters, integral membrane domain"/>
    <property type="match status" value="1"/>
</dbReference>
<feature type="domain" description="CBS" evidence="10">
    <location>
        <begin position="143"/>
        <end position="206"/>
    </location>
</feature>
<keyword evidence="4 9" id="KW-0812">Transmembrane</keyword>
<feature type="transmembrane region" description="Helical" evidence="9">
    <location>
        <begin position="288"/>
        <end position="305"/>
    </location>
</feature>
<keyword evidence="5 9" id="KW-0460">Magnesium</keyword>
<dbReference type="PATRIC" id="fig|1423724.4.peg.836"/>
<keyword evidence="9" id="KW-1003">Cell membrane</keyword>
<dbReference type="CDD" id="cd04606">
    <property type="entry name" value="CBS_pair_Mg_transporter"/>
    <property type="match status" value="1"/>
</dbReference>
<dbReference type="Gene3D" id="3.10.580.10">
    <property type="entry name" value="CBS-domain"/>
    <property type="match status" value="1"/>
</dbReference>
<dbReference type="Gene3D" id="1.25.60.10">
    <property type="entry name" value="MgtE N-terminal domain-like"/>
    <property type="match status" value="1"/>
</dbReference>
<dbReference type="GO" id="GO:0015095">
    <property type="term" value="F:magnesium ion transmembrane transporter activity"/>
    <property type="evidence" value="ECO:0007669"/>
    <property type="project" value="UniProtKB-UniRule"/>
</dbReference>
<dbReference type="InterPro" id="IPR038076">
    <property type="entry name" value="MgtE_N_sf"/>
</dbReference>
<evidence type="ECO:0000256" key="6">
    <source>
        <dbReference type="ARBA" id="ARBA00022989"/>
    </source>
</evidence>
<feature type="transmembrane region" description="Helical" evidence="9">
    <location>
        <begin position="317"/>
        <end position="338"/>
    </location>
</feature>
<evidence type="ECO:0000256" key="7">
    <source>
        <dbReference type="ARBA" id="ARBA00023136"/>
    </source>
</evidence>
<comment type="subcellular location">
    <subcellularLocation>
        <location evidence="9">Cell membrane</location>
        <topology evidence="9">Multi-pass membrane protein</topology>
    </subcellularLocation>
    <subcellularLocation>
        <location evidence="1">Membrane</location>
        <topology evidence="1">Multi-pass membrane protein</topology>
    </subcellularLocation>
</comment>
<dbReference type="InterPro" id="IPR006667">
    <property type="entry name" value="SLC41_membr_dom"/>
</dbReference>
<sequence>MAENLVNTQATEEKIIQLLNSQKARQFRENYLDLHVYEQAQIFTELNKQQRARLYRYLTANEVGDMFDAIEDEPEEVVKYFEEMAPQYAANVIDEMYTDNAVDILAYVPKKELAGYLRLLPTEKAAEIREMLYYEDKTAGAIMSTEYVEIVGNQTVRSAMHVVKREASEAETIYYIYVVEPDNKLIGVLTLRDLLINDDDEMISDIMTTPVMSVKVSDDQAEVAQTIRDYNFLAIPVTDYEGKLIGIINVDDIIDVIDEESAEDYSGLAAVDTEEIADNPLKAASNRLPWLIVLLLLGMSTTTLISHYEGMISQASILAIFVSSITGTAGNAGTQSLAVAIRRLSSRDEDKPSIYRQFILELLTGLVTGLITGATIFLIVGLWKQNFVLGFVIGMAMTCAITVANLAGSFIPNLMNKIGVDPAVASGPFISTLSDLTSVLIYFNIAKLFMKFFMGT</sequence>
<accession>A0A0R1TQA0</accession>
<keyword evidence="3 9" id="KW-0813">Transport</keyword>
<feature type="transmembrane region" description="Helical" evidence="9">
    <location>
        <begin position="387"/>
        <end position="411"/>
    </location>
</feature>
<protein>
    <recommendedName>
        <fullName evidence="9">Magnesium transporter MgtE</fullName>
    </recommendedName>
</protein>
<evidence type="ECO:0000256" key="8">
    <source>
        <dbReference type="PROSITE-ProRule" id="PRU00703"/>
    </source>
</evidence>
<evidence type="ECO:0000256" key="1">
    <source>
        <dbReference type="ARBA" id="ARBA00004141"/>
    </source>
</evidence>
<evidence type="ECO:0000256" key="2">
    <source>
        <dbReference type="ARBA" id="ARBA00009749"/>
    </source>
</evidence>
<dbReference type="SMART" id="SM00924">
    <property type="entry name" value="MgtE_N"/>
    <property type="match status" value="1"/>
</dbReference>
<comment type="similarity">
    <text evidence="2 9">Belongs to the SLC41A transporter family.</text>
</comment>
<evidence type="ECO:0000256" key="4">
    <source>
        <dbReference type="ARBA" id="ARBA00022692"/>
    </source>
</evidence>
<evidence type="ECO:0000256" key="3">
    <source>
        <dbReference type="ARBA" id="ARBA00022448"/>
    </source>
</evidence>
<comment type="subunit">
    <text evidence="9">Homodimer.</text>
</comment>
<reference evidence="11 12" key="1">
    <citation type="journal article" date="2015" name="Genome Announc.">
        <title>Expanding the biotechnology potential of lactobacilli through comparative genomics of 213 strains and associated genera.</title>
        <authorList>
            <person name="Sun Z."/>
            <person name="Harris H.M."/>
            <person name="McCann A."/>
            <person name="Guo C."/>
            <person name="Argimon S."/>
            <person name="Zhang W."/>
            <person name="Yang X."/>
            <person name="Jeffery I.B."/>
            <person name="Cooney J.C."/>
            <person name="Kagawa T.F."/>
            <person name="Liu W."/>
            <person name="Song Y."/>
            <person name="Salvetti E."/>
            <person name="Wrobel A."/>
            <person name="Rasinkangas P."/>
            <person name="Parkhill J."/>
            <person name="Rea M.C."/>
            <person name="O'Sullivan O."/>
            <person name="Ritari J."/>
            <person name="Douillard F.P."/>
            <person name="Paul Ross R."/>
            <person name="Yang R."/>
            <person name="Briner A.E."/>
            <person name="Felis G.E."/>
            <person name="de Vos W.M."/>
            <person name="Barrangou R."/>
            <person name="Klaenhammer T.R."/>
            <person name="Caufield P.W."/>
            <person name="Cui Y."/>
            <person name="Zhang H."/>
            <person name="O'Toole P.W."/>
        </authorList>
    </citation>
    <scope>NUCLEOTIDE SEQUENCE [LARGE SCALE GENOMIC DNA]</scope>
    <source>
        <strain evidence="11 12">DSM 16634</strain>
    </source>
</reference>
<feature type="transmembrane region" description="Helical" evidence="9">
    <location>
        <begin position="358"/>
        <end position="380"/>
    </location>
</feature>
<name>A0A0R1TQA0_9LACO</name>
<dbReference type="SUPFAM" id="SSF54631">
    <property type="entry name" value="CBS-domain pair"/>
    <property type="match status" value="1"/>
</dbReference>
<feature type="domain" description="CBS" evidence="10">
    <location>
        <begin position="207"/>
        <end position="263"/>
    </location>
</feature>
<dbReference type="SUPFAM" id="SSF161093">
    <property type="entry name" value="MgtE membrane domain-like"/>
    <property type="match status" value="1"/>
</dbReference>
<dbReference type="STRING" id="1423724.FC32_GL000797"/>
<keyword evidence="7 9" id="KW-0472">Membrane</keyword>
<dbReference type="Pfam" id="PF01769">
    <property type="entry name" value="MgtE"/>
    <property type="match status" value="1"/>
</dbReference>
<dbReference type="EMBL" id="AZFT01000053">
    <property type="protein sequence ID" value="KRL83543.1"/>
    <property type="molecule type" value="Genomic_DNA"/>
</dbReference>
<evidence type="ECO:0000259" key="10">
    <source>
        <dbReference type="PROSITE" id="PS51371"/>
    </source>
</evidence>
<evidence type="ECO:0000313" key="11">
    <source>
        <dbReference type="EMBL" id="KRL83543.1"/>
    </source>
</evidence>
<comment type="function">
    <text evidence="9">Acts as a magnesium transporter.</text>
</comment>
<dbReference type="PROSITE" id="PS51371">
    <property type="entry name" value="CBS"/>
    <property type="match status" value="2"/>
</dbReference>
<keyword evidence="9" id="KW-0479">Metal-binding</keyword>
<dbReference type="InterPro" id="IPR006669">
    <property type="entry name" value="MgtE_transporter"/>
</dbReference>
<gene>
    <name evidence="11" type="ORF">FC32_GL000797</name>
</gene>
<dbReference type="AlphaFoldDB" id="A0A0R1TQA0"/>
<dbReference type="SMART" id="SM00116">
    <property type="entry name" value="CBS"/>
    <property type="match status" value="2"/>
</dbReference>
<dbReference type="Pfam" id="PF00571">
    <property type="entry name" value="CBS"/>
    <property type="match status" value="2"/>
</dbReference>
<proteinExistence type="inferred from homology"/>
<keyword evidence="6 9" id="KW-1133">Transmembrane helix</keyword>
<comment type="caution">
    <text evidence="11">The sequence shown here is derived from an EMBL/GenBank/DDBJ whole genome shotgun (WGS) entry which is preliminary data.</text>
</comment>
<dbReference type="SUPFAM" id="SSF158791">
    <property type="entry name" value="MgtE N-terminal domain-like"/>
    <property type="match status" value="1"/>
</dbReference>